<keyword evidence="2" id="KW-1185">Reference proteome</keyword>
<gene>
    <name evidence="1" type="ORF">SAMN05660964_00340</name>
</gene>
<dbReference type="Gene3D" id="3.40.50.300">
    <property type="entry name" value="P-loop containing nucleotide triphosphate hydrolases"/>
    <property type="match status" value="1"/>
</dbReference>
<accession>A0A1H3WAI8</accession>
<dbReference type="SUPFAM" id="SSF52540">
    <property type="entry name" value="P-loop containing nucleoside triphosphate hydrolases"/>
    <property type="match status" value="1"/>
</dbReference>
<dbReference type="InterPro" id="IPR027417">
    <property type="entry name" value="P-loop_NTPase"/>
</dbReference>
<dbReference type="AlphaFoldDB" id="A0A1H3WAI8"/>
<dbReference type="STRING" id="525918.SAMN05660964_00340"/>
<dbReference type="EMBL" id="FNQP01000002">
    <property type="protein sequence ID" value="SDZ83352.1"/>
    <property type="molecule type" value="Genomic_DNA"/>
</dbReference>
<protein>
    <recommendedName>
        <fullName evidence="3">AAA ATPase domain-containing protein</fullName>
    </recommendedName>
</protein>
<name>A0A1H3WAI8_9GAMM</name>
<sequence>MSVFMAYGAARCLVPLKMREKAVFFGRYEEIAQLNVACSDTDTRVLLLTASAGTGKTALMHHWLWQCEAAGWTNFDAVLGWAFPFDIDEDDPQATVRGFLEYALAWFGVTFTAEQTCIEKASLLVKQLQEQRVLLILEHLPAAIFKRELEASGAVNCLYALLKPLVLHNPGLCLVTLEDMTVFDHTGEFGGHCLKLGNLEPSEGVSLLMRQGLEGNEKLLGKVSALFDHHPLTLTLLGSYLKEACGSDLGKLDTIPIWFDSQVSGRNTRRVLAAYENWLANTPELALVYVLSLFDRPVSMSRLLDFCRVAFRRRFFFIRQRLPSILSPLVRINYKKLLYLQQRLHDLHLLTPYASSEMLEMHTVTREFFYRKFQITFMVECAHLQEILRAGNEVSVALSPCIKREPEPVSVMENLLLHAVEAKNWRQAADLALQLHKCSLIQGNIAASVSYARQSVAFAHLGRDTLSLQQNLKLLTALLQQTENSTFVAAETKVEELP</sequence>
<reference evidence="1 2" key="1">
    <citation type="submission" date="2016-10" db="EMBL/GenBank/DDBJ databases">
        <authorList>
            <person name="de Groot N.N."/>
        </authorList>
    </citation>
    <scope>NUCLEOTIDE SEQUENCE [LARGE SCALE GENOMIC DNA]</scope>
    <source>
        <strain evidence="1 2">DSM 21228</strain>
    </source>
</reference>
<dbReference type="OrthoDB" id="1426235at2"/>
<evidence type="ECO:0000313" key="1">
    <source>
        <dbReference type="EMBL" id="SDZ83352.1"/>
    </source>
</evidence>
<evidence type="ECO:0000313" key="2">
    <source>
        <dbReference type="Proteomes" id="UP000199397"/>
    </source>
</evidence>
<proteinExistence type="predicted"/>
<organism evidence="1 2">
    <name type="scientific">Thiothrix caldifontis</name>
    <dbReference type="NCBI Taxonomy" id="525918"/>
    <lineage>
        <taxon>Bacteria</taxon>
        <taxon>Pseudomonadati</taxon>
        <taxon>Pseudomonadota</taxon>
        <taxon>Gammaproteobacteria</taxon>
        <taxon>Thiotrichales</taxon>
        <taxon>Thiotrichaceae</taxon>
        <taxon>Thiothrix</taxon>
    </lineage>
</organism>
<evidence type="ECO:0008006" key="3">
    <source>
        <dbReference type="Google" id="ProtNLM"/>
    </source>
</evidence>
<dbReference type="Proteomes" id="UP000199397">
    <property type="component" value="Unassembled WGS sequence"/>
</dbReference>
<dbReference type="RefSeq" id="WP_093064758.1">
    <property type="nucleotide sequence ID" value="NZ_FNQP01000002.1"/>
</dbReference>